<feature type="non-terminal residue" evidence="3">
    <location>
        <position position="217"/>
    </location>
</feature>
<feature type="transmembrane region" description="Helical" evidence="1">
    <location>
        <begin position="27"/>
        <end position="46"/>
    </location>
</feature>
<keyword evidence="1" id="KW-0812">Transmembrane</keyword>
<protein>
    <recommendedName>
        <fullName evidence="2">DUF374 domain-containing protein</fullName>
    </recommendedName>
</protein>
<dbReference type="InterPro" id="IPR007172">
    <property type="entry name" value="DUF374"/>
</dbReference>
<dbReference type="AlphaFoldDB" id="A0A0F9AZN3"/>
<gene>
    <name evidence="3" type="ORF">LCGC14_2590600</name>
</gene>
<evidence type="ECO:0000313" key="3">
    <source>
        <dbReference type="EMBL" id="KKL06982.1"/>
    </source>
</evidence>
<comment type="caution">
    <text evidence="3">The sequence shown here is derived from an EMBL/GenBank/DDBJ whole genome shotgun (WGS) entry which is preliminary data.</text>
</comment>
<organism evidence="3">
    <name type="scientific">marine sediment metagenome</name>
    <dbReference type="NCBI Taxonomy" id="412755"/>
    <lineage>
        <taxon>unclassified sequences</taxon>
        <taxon>metagenomes</taxon>
        <taxon>ecological metagenomes</taxon>
    </lineage>
</organism>
<evidence type="ECO:0000256" key="1">
    <source>
        <dbReference type="SAM" id="Phobius"/>
    </source>
</evidence>
<dbReference type="Pfam" id="PF04028">
    <property type="entry name" value="DUF374"/>
    <property type="match status" value="1"/>
</dbReference>
<dbReference type="EMBL" id="LAZR01043473">
    <property type="protein sequence ID" value="KKL06982.1"/>
    <property type="molecule type" value="Genomic_DNA"/>
</dbReference>
<reference evidence="3" key="1">
    <citation type="journal article" date="2015" name="Nature">
        <title>Complex archaea that bridge the gap between prokaryotes and eukaryotes.</title>
        <authorList>
            <person name="Spang A."/>
            <person name="Saw J.H."/>
            <person name="Jorgensen S.L."/>
            <person name="Zaremba-Niedzwiedzka K."/>
            <person name="Martijn J."/>
            <person name="Lind A.E."/>
            <person name="van Eijk R."/>
            <person name="Schleper C."/>
            <person name="Guy L."/>
            <person name="Ettema T.J."/>
        </authorList>
    </citation>
    <scope>NUCLEOTIDE SEQUENCE</scope>
</reference>
<accession>A0A0F9AZN3</accession>
<sequence>MRKKPLIHANIENMFKYQHFLRIKNPLVLLFIKAFSFALYLFVLSICYTIRCEIRNQTGFELEKKQFIYAIWHQNTFFPLFLHRSEDISMFVDNSINGKIFRVVLELLGYSPIPLDKAPARSMVKMRIKLREKHNVCMAVDGPNGPALIPKDGTKWLTQLTGVPTTAMNVHYSRAITLVWRWDKYQIPVPFSRFVVTYSQLYHKDSDWSTLEDALGA</sequence>
<keyword evidence="1" id="KW-0472">Membrane</keyword>
<name>A0A0F9AZN3_9ZZZZ</name>
<keyword evidence="1" id="KW-1133">Transmembrane helix</keyword>
<proteinExistence type="predicted"/>
<feature type="domain" description="DUF374" evidence="2">
    <location>
        <begin position="82"/>
        <end position="147"/>
    </location>
</feature>
<evidence type="ECO:0000259" key="2">
    <source>
        <dbReference type="Pfam" id="PF04028"/>
    </source>
</evidence>